<gene>
    <name evidence="2" type="ORF">EJ04DRAFT_511803</name>
</gene>
<evidence type="ECO:0000256" key="1">
    <source>
        <dbReference type="SAM" id="Phobius"/>
    </source>
</evidence>
<sequence>MLKHIVFSRSTVAQYLTTHRARWVESKGFGLVFASVSMLLLINTPSLLHHASEKPPHYP</sequence>
<comment type="caution">
    <text evidence="2">The sequence shown here is derived from an EMBL/GenBank/DDBJ whole genome shotgun (WGS) entry which is preliminary data.</text>
</comment>
<organism evidence="2 3">
    <name type="scientific">Polyplosphaeria fusca</name>
    <dbReference type="NCBI Taxonomy" id="682080"/>
    <lineage>
        <taxon>Eukaryota</taxon>
        <taxon>Fungi</taxon>
        <taxon>Dikarya</taxon>
        <taxon>Ascomycota</taxon>
        <taxon>Pezizomycotina</taxon>
        <taxon>Dothideomycetes</taxon>
        <taxon>Pleosporomycetidae</taxon>
        <taxon>Pleosporales</taxon>
        <taxon>Tetraplosphaeriaceae</taxon>
        <taxon>Polyplosphaeria</taxon>
    </lineage>
</organism>
<feature type="transmembrane region" description="Helical" evidence="1">
    <location>
        <begin position="29"/>
        <end position="48"/>
    </location>
</feature>
<name>A0A9P4V3Q8_9PLEO</name>
<keyword evidence="3" id="KW-1185">Reference proteome</keyword>
<dbReference type="AlphaFoldDB" id="A0A9P4V3Q8"/>
<protein>
    <submittedName>
        <fullName evidence="2">Uncharacterized protein</fullName>
    </submittedName>
</protein>
<keyword evidence="1" id="KW-0472">Membrane</keyword>
<evidence type="ECO:0000313" key="2">
    <source>
        <dbReference type="EMBL" id="KAF2735403.1"/>
    </source>
</evidence>
<keyword evidence="1" id="KW-0812">Transmembrane</keyword>
<reference evidence="2" key="1">
    <citation type="journal article" date="2020" name="Stud. Mycol.">
        <title>101 Dothideomycetes genomes: a test case for predicting lifestyles and emergence of pathogens.</title>
        <authorList>
            <person name="Haridas S."/>
            <person name="Albert R."/>
            <person name="Binder M."/>
            <person name="Bloem J."/>
            <person name="Labutti K."/>
            <person name="Salamov A."/>
            <person name="Andreopoulos B."/>
            <person name="Baker S."/>
            <person name="Barry K."/>
            <person name="Bills G."/>
            <person name="Bluhm B."/>
            <person name="Cannon C."/>
            <person name="Castanera R."/>
            <person name="Culley D."/>
            <person name="Daum C."/>
            <person name="Ezra D."/>
            <person name="Gonzalez J."/>
            <person name="Henrissat B."/>
            <person name="Kuo A."/>
            <person name="Liang C."/>
            <person name="Lipzen A."/>
            <person name="Lutzoni F."/>
            <person name="Magnuson J."/>
            <person name="Mondo S."/>
            <person name="Nolan M."/>
            <person name="Ohm R."/>
            <person name="Pangilinan J."/>
            <person name="Park H.-J."/>
            <person name="Ramirez L."/>
            <person name="Alfaro M."/>
            <person name="Sun H."/>
            <person name="Tritt A."/>
            <person name="Yoshinaga Y."/>
            <person name="Zwiers L.-H."/>
            <person name="Turgeon B."/>
            <person name="Goodwin S."/>
            <person name="Spatafora J."/>
            <person name="Crous P."/>
            <person name="Grigoriev I."/>
        </authorList>
    </citation>
    <scope>NUCLEOTIDE SEQUENCE</scope>
    <source>
        <strain evidence="2">CBS 125425</strain>
    </source>
</reference>
<evidence type="ECO:0000313" key="3">
    <source>
        <dbReference type="Proteomes" id="UP000799444"/>
    </source>
</evidence>
<accession>A0A9P4V3Q8</accession>
<dbReference type="Proteomes" id="UP000799444">
    <property type="component" value="Unassembled WGS sequence"/>
</dbReference>
<keyword evidence="1" id="KW-1133">Transmembrane helix</keyword>
<dbReference type="EMBL" id="ML996136">
    <property type="protein sequence ID" value="KAF2735403.1"/>
    <property type="molecule type" value="Genomic_DNA"/>
</dbReference>
<proteinExistence type="predicted"/>